<evidence type="ECO:0000313" key="2">
    <source>
        <dbReference type="EMBL" id="TKW68151.1"/>
    </source>
</evidence>
<accession>A0A533IBK5</accession>
<gene>
    <name evidence="2" type="ORF">DI616_03340</name>
</gene>
<name>A0A533IBK5_PARDE</name>
<feature type="domain" description="LysR substrate-binding" evidence="1">
    <location>
        <begin position="4"/>
        <end position="180"/>
    </location>
</feature>
<dbReference type="EMBL" id="VAFL01000002">
    <property type="protein sequence ID" value="TKW68151.1"/>
    <property type="molecule type" value="Genomic_DNA"/>
</dbReference>
<proteinExistence type="predicted"/>
<protein>
    <recommendedName>
        <fullName evidence="1">LysR substrate-binding domain-containing protein</fullName>
    </recommendedName>
</protein>
<reference evidence="2 3" key="1">
    <citation type="journal article" date="2017" name="Nat. Commun.">
        <title>In situ click chemistry generation of cyclooxygenase-2 inhibitors.</title>
        <authorList>
            <person name="Bhardwaj A."/>
            <person name="Kaur J."/>
            <person name="Wuest M."/>
            <person name="Wuest F."/>
        </authorList>
    </citation>
    <scope>NUCLEOTIDE SEQUENCE [LARGE SCALE GENOMIC DNA]</scope>
    <source>
        <strain evidence="2">S2_012_000_R3_94</strain>
    </source>
</reference>
<organism evidence="2 3">
    <name type="scientific">Paracoccus denitrificans</name>
    <dbReference type="NCBI Taxonomy" id="266"/>
    <lineage>
        <taxon>Bacteria</taxon>
        <taxon>Pseudomonadati</taxon>
        <taxon>Pseudomonadota</taxon>
        <taxon>Alphaproteobacteria</taxon>
        <taxon>Rhodobacterales</taxon>
        <taxon>Paracoccaceae</taxon>
        <taxon>Paracoccus</taxon>
    </lineage>
</organism>
<sequence length="200" mass="22352">MREQVVINAVPLIGELVTPAMMQVSRMMPELELIYRSEIGFADLSGGCTIALRAGAEPCGERNAVRWLGRLGVALVATRDYINRMGVPHCPEDMADHLMVSNDFGDDSAPWFRWLRANTSRQQVVFRTNDETVMRRAVNSGRCAGFLPISSLIWSPELIELMPARDEWAAPLWLVHDRGASETCRNVGRELASIVVRQLS</sequence>
<evidence type="ECO:0000259" key="1">
    <source>
        <dbReference type="Pfam" id="PF03466"/>
    </source>
</evidence>
<dbReference type="SUPFAM" id="SSF53850">
    <property type="entry name" value="Periplasmic binding protein-like II"/>
    <property type="match status" value="1"/>
</dbReference>
<evidence type="ECO:0000313" key="3">
    <source>
        <dbReference type="Proteomes" id="UP000315344"/>
    </source>
</evidence>
<dbReference type="Pfam" id="PF03466">
    <property type="entry name" value="LysR_substrate"/>
    <property type="match status" value="1"/>
</dbReference>
<dbReference type="Proteomes" id="UP000315344">
    <property type="component" value="Unassembled WGS sequence"/>
</dbReference>
<dbReference type="Gene3D" id="3.40.190.290">
    <property type="match status" value="1"/>
</dbReference>
<comment type="caution">
    <text evidence="2">The sequence shown here is derived from an EMBL/GenBank/DDBJ whole genome shotgun (WGS) entry which is preliminary data.</text>
</comment>
<dbReference type="AlphaFoldDB" id="A0A533IBK5"/>
<dbReference type="InterPro" id="IPR005119">
    <property type="entry name" value="LysR_subst-bd"/>
</dbReference>